<protein>
    <submittedName>
        <fullName evidence="1">Erythromycin esterase</fullName>
    </submittedName>
</protein>
<dbReference type="InterPro" id="IPR052036">
    <property type="entry name" value="Hydrolase/PRTase-associated"/>
</dbReference>
<evidence type="ECO:0000313" key="2">
    <source>
        <dbReference type="Proteomes" id="UP000183810"/>
    </source>
</evidence>
<dbReference type="OrthoDB" id="4329964at2"/>
<evidence type="ECO:0000313" key="1">
    <source>
        <dbReference type="EMBL" id="APE34547.1"/>
    </source>
</evidence>
<dbReference type="Pfam" id="PF05139">
    <property type="entry name" value="Erythro_esteras"/>
    <property type="match status" value="1"/>
</dbReference>
<sequence length="384" mass="41794">MSQEIHDFVPSSCGLLALGEPTHREPGFASVRNELFADLVAAGFRSIALESDRVAALVVEDYVRVGIGSLDEAMHTGFSHGFGDLEANRQLVAWMRAHNEQVPPEDRVAFHGFDGAMETMSVPSPRPYLECARDYLDLDLDVTDLVGEDEQWSRTEAVLDPAVSIGDTVQAHQLRAIADDLLGTLYTRAPERIAATSHAEWRRAATHLTTAQGLLRYHRQAAQRLEDADRWGRLSATRDALMAQNLLDIRTEEARRGPTLVFAHNLHLRRNTSHMRMGPMDLTWSGAGEIVGTLLGDQYTVILGSLGNSPTIGLGDPDPGTYEHALQGRIPTWGLTTAEAIAAAHIRTDVTPEQGYFPLDPDTVDGADAILHLNAGVASAATLA</sequence>
<dbReference type="EMBL" id="CP018082">
    <property type="protein sequence ID" value="APE34547.1"/>
    <property type="molecule type" value="Genomic_DNA"/>
</dbReference>
<proteinExistence type="predicted"/>
<organism evidence="1 2">
    <name type="scientific">Nocardia mangyaensis</name>
    <dbReference type="NCBI Taxonomy" id="2213200"/>
    <lineage>
        <taxon>Bacteria</taxon>
        <taxon>Bacillati</taxon>
        <taxon>Actinomycetota</taxon>
        <taxon>Actinomycetes</taxon>
        <taxon>Mycobacteriales</taxon>
        <taxon>Nocardiaceae</taxon>
        <taxon>Nocardia</taxon>
    </lineage>
</organism>
<dbReference type="AlphaFoldDB" id="A0A1J0VR72"/>
<dbReference type="CDD" id="cd14728">
    <property type="entry name" value="Ere-like"/>
    <property type="match status" value="1"/>
</dbReference>
<dbReference type="InterPro" id="IPR007815">
    <property type="entry name" value="Emycin_Estase"/>
</dbReference>
<accession>A0A1J0VR72</accession>
<gene>
    <name evidence="1" type="ORF">BOX37_11920</name>
</gene>
<dbReference type="Gene3D" id="3.30.1870.10">
    <property type="entry name" value="EreA-like, domain 2"/>
    <property type="match status" value="1"/>
</dbReference>
<dbReference type="RefSeq" id="WP_071927728.1">
    <property type="nucleotide sequence ID" value="NZ_CP018082.1"/>
</dbReference>
<reference evidence="1" key="1">
    <citation type="submission" date="2016-11" db="EMBL/GenBank/DDBJ databases">
        <authorList>
            <person name="Jaros S."/>
            <person name="Januszkiewicz K."/>
            <person name="Wedrychowicz H."/>
        </authorList>
    </citation>
    <scope>NUCLEOTIDE SEQUENCE [LARGE SCALE GENOMIC DNA]</scope>
    <source>
        <strain evidence="1">Y48</strain>
    </source>
</reference>
<dbReference type="KEGG" id="nsl:BOX37_11920"/>
<dbReference type="GO" id="GO:0046677">
    <property type="term" value="P:response to antibiotic"/>
    <property type="evidence" value="ECO:0007669"/>
    <property type="project" value="InterPro"/>
</dbReference>
<dbReference type="PANTHER" id="PTHR31299:SF0">
    <property type="entry name" value="ESTERASE, PUTATIVE (AFU_ORTHOLOGUE AFUA_1G05850)-RELATED"/>
    <property type="match status" value="1"/>
</dbReference>
<dbReference type="Proteomes" id="UP000183810">
    <property type="component" value="Chromosome"/>
</dbReference>
<dbReference type="SUPFAM" id="SSF159501">
    <property type="entry name" value="EreA/ChaN-like"/>
    <property type="match status" value="1"/>
</dbReference>
<dbReference type="PANTHER" id="PTHR31299">
    <property type="entry name" value="ESTERASE, PUTATIVE (AFU_ORTHOLOGUE AFUA_1G05850)-RELATED"/>
    <property type="match status" value="1"/>
</dbReference>
<keyword evidence="2" id="KW-1185">Reference proteome</keyword>
<name>A0A1J0VR72_9NOCA</name>